<organism evidence="1 2">
    <name type="scientific">Streblomastix strix</name>
    <dbReference type="NCBI Taxonomy" id="222440"/>
    <lineage>
        <taxon>Eukaryota</taxon>
        <taxon>Metamonada</taxon>
        <taxon>Preaxostyla</taxon>
        <taxon>Oxymonadida</taxon>
        <taxon>Streblomastigidae</taxon>
        <taxon>Streblomastix</taxon>
    </lineage>
</organism>
<reference evidence="1 2" key="1">
    <citation type="submission" date="2019-03" db="EMBL/GenBank/DDBJ databases">
        <title>Single cell metagenomics reveals metabolic interactions within the superorganism composed of flagellate Streblomastix strix and complex community of Bacteroidetes bacteria on its surface.</title>
        <authorList>
            <person name="Treitli S.C."/>
            <person name="Kolisko M."/>
            <person name="Husnik F."/>
            <person name="Keeling P."/>
            <person name="Hampl V."/>
        </authorList>
    </citation>
    <scope>NUCLEOTIDE SEQUENCE [LARGE SCALE GENOMIC DNA]</scope>
    <source>
        <strain evidence="1">ST1C</strain>
    </source>
</reference>
<protein>
    <submittedName>
        <fullName evidence="1">Uncharacterized protein</fullName>
    </submittedName>
</protein>
<sequence length="189" mass="20891">MQASAFKPLGYLDKQFILRDLGKFRYVRSDQKVITSKSRTKLEQGVKYVDAITGLIDVLQALLVAIENVLECNNNIEQVARAFAMLCVGTNAVEPLRELANAPKEQAILVSTVFDPVTIVAVASVSTILAIPTVLAIWDTANTVCCELIQLWKRSSSRGDFCHANAEKEAREPSAPILYHQEGSELVWK</sequence>
<evidence type="ECO:0000313" key="1">
    <source>
        <dbReference type="EMBL" id="KAA6394586.1"/>
    </source>
</evidence>
<dbReference type="EMBL" id="SNRW01001906">
    <property type="protein sequence ID" value="KAA6394586.1"/>
    <property type="molecule type" value="Genomic_DNA"/>
</dbReference>
<gene>
    <name evidence="1" type="ORF">EZS28_009890</name>
</gene>
<dbReference type="AlphaFoldDB" id="A0A5J4WIN6"/>
<dbReference type="Proteomes" id="UP000324800">
    <property type="component" value="Unassembled WGS sequence"/>
</dbReference>
<name>A0A5J4WIN6_9EUKA</name>
<accession>A0A5J4WIN6</accession>
<evidence type="ECO:0000313" key="2">
    <source>
        <dbReference type="Proteomes" id="UP000324800"/>
    </source>
</evidence>
<comment type="caution">
    <text evidence="1">The sequence shown here is derived from an EMBL/GenBank/DDBJ whole genome shotgun (WGS) entry which is preliminary data.</text>
</comment>
<proteinExistence type="predicted"/>